<evidence type="ECO:0000313" key="5">
    <source>
        <dbReference type="Proteomes" id="UP001209701"/>
    </source>
</evidence>
<dbReference type="InterPro" id="IPR008965">
    <property type="entry name" value="CBM2/CBM3_carb-bd_dom_sf"/>
</dbReference>
<dbReference type="SUPFAM" id="SSF49384">
    <property type="entry name" value="Carbohydrate-binding domain"/>
    <property type="match status" value="1"/>
</dbReference>
<dbReference type="CDD" id="cd08547">
    <property type="entry name" value="Type_II_cohesin"/>
    <property type="match status" value="1"/>
</dbReference>
<evidence type="ECO:0000259" key="2">
    <source>
        <dbReference type="Pfam" id="PF00963"/>
    </source>
</evidence>
<feature type="domain" description="Cohesin" evidence="2">
    <location>
        <begin position="34"/>
        <end position="144"/>
    </location>
</feature>
<proteinExistence type="predicted"/>
<gene>
    <name evidence="4" type="ORF">LNV07_20760</name>
</gene>
<dbReference type="Pfam" id="PF07589">
    <property type="entry name" value="PEP-CTERM"/>
    <property type="match status" value="1"/>
</dbReference>
<accession>A0ABT2YKD9</accession>
<organism evidence="4 5">
    <name type="scientific">Roseateles oligotrophus</name>
    <dbReference type="NCBI Taxonomy" id="1769250"/>
    <lineage>
        <taxon>Bacteria</taxon>
        <taxon>Pseudomonadati</taxon>
        <taxon>Pseudomonadota</taxon>
        <taxon>Betaproteobacteria</taxon>
        <taxon>Burkholderiales</taxon>
        <taxon>Sphaerotilaceae</taxon>
        <taxon>Roseateles</taxon>
    </lineage>
</organism>
<dbReference type="Gene3D" id="2.60.40.680">
    <property type="match status" value="1"/>
</dbReference>
<protein>
    <submittedName>
        <fullName evidence="4">Cohesin domain-containing protein</fullName>
    </submittedName>
</protein>
<feature type="domain" description="Ice-binding protein C-terminal" evidence="3">
    <location>
        <begin position="167"/>
        <end position="190"/>
    </location>
</feature>
<evidence type="ECO:0000256" key="1">
    <source>
        <dbReference type="SAM" id="SignalP"/>
    </source>
</evidence>
<dbReference type="EMBL" id="JAJIRN010000009">
    <property type="protein sequence ID" value="MCV2370521.1"/>
    <property type="molecule type" value="Genomic_DNA"/>
</dbReference>
<dbReference type="NCBIfam" id="TIGR02595">
    <property type="entry name" value="PEP_CTERM"/>
    <property type="match status" value="1"/>
</dbReference>
<keyword evidence="1" id="KW-0732">Signal</keyword>
<evidence type="ECO:0000313" key="4">
    <source>
        <dbReference type="EMBL" id="MCV2370521.1"/>
    </source>
</evidence>
<dbReference type="Pfam" id="PF00963">
    <property type="entry name" value="Cohesin"/>
    <property type="match status" value="1"/>
</dbReference>
<evidence type="ECO:0000259" key="3">
    <source>
        <dbReference type="Pfam" id="PF07589"/>
    </source>
</evidence>
<keyword evidence="5" id="KW-1185">Reference proteome</keyword>
<feature type="signal peptide" evidence="1">
    <location>
        <begin position="1"/>
        <end position="27"/>
    </location>
</feature>
<dbReference type="Proteomes" id="UP001209701">
    <property type="component" value="Unassembled WGS sequence"/>
</dbReference>
<name>A0ABT2YKD9_9BURK</name>
<feature type="chain" id="PRO_5045485054" evidence="1">
    <location>
        <begin position="28"/>
        <end position="193"/>
    </location>
</feature>
<comment type="caution">
    <text evidence="4">The sequence shown here is derived from an EMBL/GenBank/DDBJ whole genome shotgun (WGS) entry which is preliminary data.</text>
</comment>
<dbReference type="InterPro" id="IPR013424">
    <property type="entry name" value="Ice-binding_C"/>
</dbReference>
<sequence length="193" mass="19878">MASRQQVWKKSFFTALVLGALSAQALAADPTLSFVVSANPAQQGSVIDLNVLISDVSDLYAYQFTLSFNAAVLQATAVTEGSFLSGGGATFGDTGTIDNTLGSISLVYNTLQGAVPGVSGSGSLAHISFNVANVGVSVMNFSDVVFLNSSLGDLTLKLEPLTLQAVAVPEPSTYLLFGAGLAGLAALRRRQAR</sequence>
<reference evidence="4 5" key="1">
    <citation type="submission" date="2021-11" db="EMBL/GenBank/DDBJ databases">
        <authorList>
            <person name="Liang Q."/>
            <person name="Mou H."/>
            <person name="Liu Z."/>
        </authorList>
    </citation>
    <scope>NUCLEOTIDE SEQUENCE [LARGE SCALE GENOMIC DNA]</scope>
    <source>
        <strain evidence="4 5">CHU3</strain>
    </source>
</reference>
<dbReference type="InterPro" id="IPR002102">
    <property type="entry name" value="Cohesin_dom"/>
</dbReference>
<dbReference type="RefSeq" id="WP_263573101.1">
    <property type="nucleotide sequence ID" value="NZ_JAJIRN010000009.1"/>
</dbReference>